<dbReference type="RefSeq" id="WP_203805254.1">
    <property type="nucleotide sequence ID" value="NZ_BAAAQE010000117.1"/>
</dbReference>
<evidence type="ECO:0000313" key="1">
    <source>
        <dbReference type="EMBL" id="GID59288.1"/>
    </source>
</evidence>
<dbReference type="Proteomes" id="UP000612282">
    <property type="component" value="Unassembled WGS sequence"/>
</dbReference>
<dbReference type="EMBL" id="BOMG01000096">
    <property type="protein sequence ID" value="GID59288.1"/>
    <property type="molecule type" value="Genomic_DNA"/>
</dbReference>
<keyword evidence="2" id="KW-1185">Reference proteome</keyword>
<sequence>MARRARVHAEAGRPLSAVADAQQALLGCLSLASGPLRSPARIAVARVAAHVAQVQLLIDGDTDLTAGAADFAIREVVGGLGPGDPLQLSPIEADLLVRAGMVAVIMHTAAGRPTLAEAAGQLVGLEAHALFAWASQQGDVSMRHQFPTFGVDWLSAVVNFGQRHAEQELWPAAVDAAAWLTGIVGQLAPFAIVDTGVQRNVLAILDWQEGIFTATGDPAAAARVAEVRTTVRASGGPG</sequence>
<name>A0ABQ3XLB1_9ACTN</name>
<comment type="caution">
    <text evidence="1">The sequence shown here is derived from an EMBL/GenBank/DDBJ whole genome shotgun (WGS) entry which is preliminary data.</text>
</comment>
<evidence type="ECO:0000313" key="2">
    <source>
        <dbReference type="Proteomes" id="UP000612282"/>
    </source>
</evidence>
<proteinExistence type="predicted"/>
<reference evidence="1 2" key="1">
    <citation type="submission" date="2021-01" db="EMBL/GenBank/DDBJ databases">
        <title>Whole genome shotgun sequence of Actinoplanes couchii NBRC 106145.</title>
        <authorList>
            <person name="Komaki H."/>
            <person name="Tamura T."/>
        </authorList>
    </citation>
    <scope>NUCLEOTIDE SEQUENCE [LARGE SCALE GENOMIC DNA]</scope>
    <source>
        <strain evidence="1 2">NBRC 106145</strain>
    </source>
</reference>
<protein>
    <submittedName>
        <fullName evidence="1">Uncharacterized protein</fullName>
    </submittedName>
</protein>
<organism evidence="1 2">
    <name type="scientific">Actinoplanes couchii</name>
    <dbReference type="NCBI Taxonomy" id="403638"/>
    <lineage>
        <taxon>Bacteria</taxon>
        <taxon>Bacillati</taxon>
        <taxon>Actinomycetota</taxon>
        <taxon>Actinomycetes</taxon>
        <taxon>Micromonosporales</taxon>
        <taxon>Micromonosporaceae</taxon>
        <taxon>Actinoplanes</taxon>
    </lineage>
</organism>
<gene>
    <name evidence="1" type="ORF">Aco03nite_076920</name>
</gene>
<accession>A0ABQ3XLB1</accession>